<sequence>MAEQHVVVYFPGAHLIAEAVGPFRTEARAEEVRTRLETVADERFEQRGAAHAQPQVVRLQTLDDALEVLATNYLK</sequence>
<evidence type="ECO:0000313" key="2">
    <source>
        <dbReference type="Proteomes" id="UP000182241"/>
    </source>
</evidence>
<proteinExistence type="predicted"/>
<dbReference type="STRING" id="57704.SAMN04489793_3275"/>
<evidence type="ECO:0000313" key="1">
    <source>
        <dbReference type="EMBL" id="SEC82182.1"/>
    </source>
</evidence>
<dbReference type="AlphaFoldDB" id="A0A1H4VM23"/>
<protein>
    <submittedName>
        <fullName evidence="1">Uncharacterized protein</fullName>
    </submittedName>
</protein>
<organism evidence="1 2">
    <name type="scientific">Tsukamurella tyrosinosolvens</name>
    <dbReference type="NCBI Taxonomy" id="57704"/>
    <lineage>
        <taxon>Bacteria</taxon>
        <taxon>Bacillati</taxon>
        <taxon>Actinomycetota</taxon>
        <taxon>Actinomycetes</taxon>
        <taxon>Mycobacteriales</taxon>
        <taxon>Tsukamurellaceae</taxon>
        <taxon>Tsukamurella</taxon>
    </lineage>
</organism>
<keyword evidence="2" id="KW-1185">Reference proteome</keyword>
<reference evidence="2" key="1">
    <citation type="submission" date="2016-10" db="EMBL/GenBank/DDBJ databases">
        <authorList>
            <person name="Varghese N."/>
            <person name="Submissions S."/>
        </authorList>
    </citation>
    <scope>NUCLEOTIDE SEQUENCE [LARGE SCALE GENOMIC DNA]</scope>
    <source>
        <strain evidence="2">DSM 44234</strain>
    </source>
</reference>
<dbReference type="RefSeq" id="WP_139286214.1">
    <property type="nucleotide sequence ID" value="NZ_FNSA01000003.1"/>
</dbReference>
<accession>A0A1H4VM23</accession>
<dbReference type="EMBL" id="FNSA01000003">
    <property type="protein sequence ID" value="SEC82182.1"/>
    <property type="molecule type" value="Genomic_DNA"/>
</dbReference>
<name>A0A1H4VM23_TSUTY</name>
<dbReference type="Proteomes" id="UP000182241">
    <property type="component" value="Unassembled WGS sequence"/>
</dbReference>
<gene>
    <name evidence="1" type="ORF">SAMN04489793_3275</name>
</gene>